<feature type="compositionally biased region" description="Polar residues" evidence="1">
    <location>
        <begin position="38"/>
        <end position="52"/>
    </location>
</feature>
<feature type="signal peptide" evidence="2">
    <location>
        <begin position="1"/>
        <end position="21"/>
    </location>
</feature>
<evidence type="ECO:0000313" key="3">
    <source>
        <dbReference type="EMBL" id="KJK65677.1"/>
    </source>
</evidence>
<feature type="chain" id="PRO_5002443481" evidence="2">
    <location>
        <begin position="22"/>
        <end position="194"/>
    </location>
</feature>
<dbReference type="CDD" id="cd19610">
    <property type="entry name" value="mannanase_GH134"/>
    <property type="match status" value="1"/>
</dbReference>
<dbReference type="STRING" id="1403190.A0A0F0IG10"/>
<organism evidence="3 4">
    <name type="scientific">Aspergillus parasiticus (strain ATCC 56775 / NRRL 5862 / SRRC 143 / SU-1)</name>
    <dbReference type="NCBI Taxonomy" id="1403190"/>
    <lineage>
        <taxon>Eukaryota</taxon>
        <taxon>Fungi</taxon>
        <taxon>Dikarya</taxon>
        <taxon>Ascomycota</taxon>
        <taxon>Pezizomycotina</taxon>
        <taxon>Eurotiomycetes</taxon>
        <taxon>Eurotiomycetidae</taxon>
        <taxon>Eurotiales</taxon>
        <taxon>Aspergillaceae</taxon>
        <taxon>Aspergillus</taxon>
        <taxon>Aspergillus subgen. Circumdati</taxon>
    </lineage>
</organism>
<proteinExistence type="predicted"/>
<evidence type="ECO:0000256" key="1">
    <source>
        <dbReference type="SAM" id="MobiDB-lite"/>
    </source>
</evidence>
<reference evidence="3 4" key="1">
    <citation type="submission" date="2015-02" db="EMBL/GenBank/DDBJ databases">
        <title>Draft genome sequence of Aspergillus parasiticus SU-1.</title>
        <authorList>
            <person name="Yu J."/>
            <person name="Fedorova N."/>
            <person name="Yin Y."/>
            <person name="Losada L."/>
            <person name="Zafar N."/>
            <person name="Taujale R."/>
            <person name="Ehrlich K.C."/>
            <person name="Bhatnagar D."/>
            <person name="Cleveland T.E."/>
            <person name="Bennett J.W."/>
            <person name="Nierman W.C."/>
        </authorList>
    </citation>
    <scope>NUCLEOTIDE SEQUENCE [LARGE SCALE GENOMIC DNA]</scope>
    <source>
        <strain evidence="4">ATCC 56775 / NRRL 5862 / SRRC 143 / SU-1</strain>
    </source>
</reference>
<gene>
    <name evidence="3" type="ORF">P875_00010040</name>
</gene>
<comment type="caution">
    <text evidence="3">The sequence shown here is derived from an EMBL/GenBank/DDBJ whole genome shotgun (WGS) entry which is preliminary data.</text>
</comment>
<dbReference type="OrthoDB" id="2888121at2759"/>
<dbReference type="EMBL" id="JZEE01000358">
    <property type="protein sequence ID" value="KJK65677.1"/>
    <property type="molecule type" value="Genomic_DNA"/>
</dbReference>
<protein>
    <submittedName>
        <fullName evidence="3">Uncharacterized protein</fullName>
    </submittedName>
</protein>
<sequence>MKFHAFIAVTLALLQTGLSSALPEVASVAARDDRRGSEQVSGLGSRKQQVTSAGGNTMDLAIAMLETKNMGTDYPYGDGKSGDATNFGIFKQNWYMLRHSASEFLGQSVGDVSNGAILNKDLGKDIKARHDGEAKFGFDVWFAGHRNGESGVQNPNTADITRYRDAVQWIKSQIESNKKYESDDTRFWVDVTPI</sequence>
<evidence type="ECO:0000313" key="4">
    <source>
        <dbReference type="Proteomes" id="UP000033540"/>
    </source>
</evidence>
<dbReference type="AlphaFoldDB" id="A0A0F0IG10"/>
<dbReference type="Proteomes" id="UP000033540">
    <property type="component" value="Unassembled WGS sequence"/>
</dbReference>
<evidence type="ECO:0000256" key="2">
    <source>
        <dbReference type="SAM" id="SignalP"/>
    </source>
</evidence>
<name>A0A0F0IG10_ASPPU</name>
<feature type="region of interest" description="Disordered" evidence="1">
    <location>
        <begin position="33"/>
        <end position="52"/>
    </location>
</feature>
<accession>A0A0F0IG10</accession>
<dbReference type="Pfam" id="PF21087">
    <property type="entry name" value="Glyco_hydro_134"/>
    <property type="match status" value="1"/>
</dbReference>
<dbReference type="InterPro" id="IPR049168">
    <property type="entry name" value="Glyco_hydro_134"/>
</dbReference>
<keyword evidence="2" id="KW-0732">Signal</keyword>